<protein>
    <recommendedName>
        <fullName evidence="5">Xylulose kinase-1</fullName>
    </recommendedName>
</protein>
<feature type="compositionally biased region" description="Basic and acidic residues" evidence="2">
    <location>
        <begin position="156"/>
        <end position="170"/>
    </location>
</feature>
<feature type="coiled-coil region" evidence="1">
    <location>
        <begin position="241"/>
        <end position="288"/>
    </location>
</feature>
<evidence type="ECO:0008006" key="5">
    <source>
        <dbReference type="Google" id="ProtNLM"/>
    </source>
</evidence>
<keyword evidence="1" id="KW-0175">Coiled coil</keyword>
<organism evidence="3 4">
    <name type="scientific">Tanacetum coccineum</name>
    <dbReference type="NCBI Taxonomy" id="301880"/>
    <lineage>
        <taxon>Eukaryota</taxon>
        <taxon>Viridiplantae</taxon>
        <taxon>Streptophyta</taxon>
        <taxon>Embryophyta</taxon>
        <taxon>Tracheophyta</taxon>
        <taxon>Spermatophyta</taxon>
        <taxon>Magnoliopsida</taxon>
        <taxon>eudicotyledons</taxon>
        <taxon>Gunneridae</taxon>
        <taxon>Pentapetalae</taxon>
        <taxon>asterids</taxon>
        <taxon>campanulids</taxon>
        <taxon>Asterales</taxon>
        <taxon>Asteraceae</taxon>
        <taxon>Asteroideae</taxon>
        <taxon>Anthemideae</taxon>
        <taxon>Anthemidinae</taxon>
        <taxon>Tanacetum</taxon>
    </lineage>
</organism>
<dbReference type="Proteomes" id="UP001151760">
    <property type="component" value="Unassembled WGS sequence"/>
</dbReference>
<evidence type="ECO:0000313" key="3">
    <source>
        <dbReference type="EMBL" id="GJT28672.1"/>
    </source>
</evidence>
<reference evidence="3" key="1">
    <citation type="journal article" date="2022" name="Int. J. Mol. Sci.">
        <title>Draft Genome of Tanacetum Coccineum: Genomic Comparison of Closely Related Tanacetum-Family Plants.</title>
        <authorList>
            <person name="Yamashiro T."/>
            <person name="Shiraishi A."/>
            <person name="Nakayama K."/>
            <person name="Satake H."/>
        </authorList>
    </citation>
    <scope>NUCLEOTIDE SEQUENCE</scope>
</reference>
<feature type="region of interest" description="Disordered" evidence="2">
    <location>
        <begin position="151"/>
        <end position="170"/>
    </location>
</feature>
<dbReference type="EMBL" id="BQNB010014480">
    <property type="protein sequence ID" value="GJT28672.1"/>
    <property type="molecule type" value="Genomic_DNA"/>
</dbReference>
<accession>A0ABQ5CQN8</accession>
<sequence length="324" mass="36241">MVAFLKKLNESVGFTEVVDFLKGTSLRYALTHNPTIYDSLVKQFWQTATVRTLANGTQQLVASIASKEYTITKASVRSKLQLVDATGIHNLSDAEIYVGLATLGGSCGSRSYEAPLPEGNTSGSVKDSVQLKELMKVKTLETALKRKSKKVLISKSEGEESKDQGRKFHNIDDDPLVSLVRESMKEKSTDFVTPTKASREAHEEEISPTILEAAKTLRKARSMAKKINTRLDAEEDINTSREEINTSIEEAIKLQAQLDEEVAKQIHLDKMIAQRMAEEEALTEQQKKRKAQVQFEVQFYTEEDWDTIRAKLEANAELSKDVLG</sequence>
<gene>
    <name evidence="3" type="ORF">Tco_0908947</name>
</gene>
<name>A0ABQ5CQN8_9ASTR</name>
<keyword evidence="4" id="KW-1185">Reference proteome</keyword>
<reference evidence="3" key="2">
    <citation type="submission" date="2022-01" db="EMBL/GenBank/DDBJ databases">
        <authorList>
            <person name="Yamashiro T."/>
            <person name="Shiraishi A."/>
            <person name="Satake H."/>
            <person name="Nakayama K."/>
        </authorList>
    </citation>
    <scope>NUCLEOTIDE SEQUENCE</scope>
</reference>
<proteinExistence type="predicted"/>
<evidence type="ECO:0000256" key="2">
    <source>
        <dbReference type="SAM" id="MobiDB-lite"/>
    </source>
</evidence>
<comment type="caution">
    <text evidence="3">The sequence shown here is derived from an EMBL/GenBank/DDBJ whole genome shotgun (WGS) entry which is preliminary data.</text>
</comment>
<feature type="region of interest" description="Disordered" evidence="2">
    <location>
        <begin position="185"/>
        <end position="205"/>
    </location>
</feature>
<evidence type="ECO:0000313" key="4">
    <source>
        <dbReference type="Proteomes" id="UP001151760"/>
    </source>
</evidence>
<evidence type="ECO:0000256" key="1">
    <source>
        <dbReference type="SAM" id="Coils"/>
    </source>
</evidence>